<sequence>MDTLPEGFQEKEEVSEESILTRYFVDENPSIELLEATFNRLTEPSEGDDALKMGYLLMVSQFFGMDEARTAIPSWVLSLVEDIDAFESFPWGSYIFDVTLCCLKNAAEKHIEKLRGNGEKKEENEGPKNKKRKKKEEENKEEKKKKPKKKKKKTDNQQAELDNQQNNDDSKCFTFHVYGFLLAFQVSPNLSPLHNFNDGEKFEKDLNKEDVEEVERAKVEKAEVEKAEDKDDTGMAEVEKAEVEMAEVEKADDKDDTGIVVGKEGGLDNVVGESYGKQDIRTQNGGPSKSKKVSFCNLPISPDESQTKENSIELCVDLGLVEVSSSKVLHNNMLKPSLEVAIDPSVSSENGYSTNNSSLKEAMVESTVAIQEENSKAAKEETVVKENDSSSALSGVNSESREEMVNLVVAENEEDLVLASSVGGIKQAHPNGGGNRKSKGSGLYNMRTRNTKSREIAELEAAKVMKIGSALGLDFSEVDEEMLEEITRREEEDVASHEAMSNLKRNISKVVV</sequence>
<feature type="region of interest" description="Disordered" evidence="1">
    <location>
        <begin position="217"/>
        <end position="292"/>
    </location>
</feature>
<dbReference type="EMBL" id="JAUESC010000381">
    <property type="protein sequence ID" value="KAK0588379.1"/>
    <property type="molecule type" value="Genomic_DNA"/>
</dbReference>
<name>A0AA39SAM4_ACESA</name>
<dbReference type="Proteomes" id="UP001168877">
    <property type="component" value="Unassembled WGS sequence"/>
</dbReference>
<evidence type="ECO:0000313" key="2">
    <source>
        <dbReference type="EMBL" id="KAK0588379.1"/>
    </source>
</evidence>
<dbReference type="PANTHER" id="PTHR48449:SF1">
    <property type="entry name" value="DUF1985 DOMAIN-CONTAINING PROTEIN"/>
    <property type="match status" value="1"/>
</dbReference>
<reference evidence="2" key="2">
    <citation type="submission" date="2023-06" db="EMBL/GenBank/DDBJ databases">
        <authorList>
            <person name="Swenson N.G."/>
            <person name="Wegrzyn J.L."/>
            <person name="Mcevoy S.L."/>
        </authorList>
    </citation>
    <scope>NUCLEOTIDE SEQUENCE</scope>
    <source>
        <strain evidence="2">NS2018</strain>
        <tissue evidence="2">Leaf</tissue>
    </source>
</reference>
<gene>
    <name evidence="2" type="ORF">LWI29_000284</name>
</gene>
<organism evidence="2 3">
    <name type="scientific">Acer saccharum</name>
    <name type="common">Sugar maple</name>
    <dbReference type="NCBI Taxonomy" id="4024"/>
    <lineage>
        <taxon>Eukaryota</taxon>
        <taxon>Viridiplantae</taxon>
        <taxon>Streptophyta</taxon>
        <taxon>Embryophyta</taxon>
        <taxon>Tracheophyta</taxon>
        <taxon>Spermatophyta</taxon>
        <taxon>Magnoliopsida</taxon>
        <taxon>eudicotyledons</taxon>
        <taxon>Gunneridae</taxon>
        <taxon>Pentapetalae</taxon>
        <taxon>rosids</taxon>
        <taxon>malvids</taxon>
        <taxon>Sapindales</taxon>
        <taxon>Sapindaceae</taxon>
        <taxon>Hippocastanoideae</taxon>
        <taxon>Acereae</taxon>
        <taxon>Acer</taxon>
    </lineage>
</organism>
<evidence type="ECO:0000313" key="3">
    <source>
        <dbReference type="Proteomes" id="UP001168877"/>
    </source>
</evidence>
<keyword evidence="3" id="KW-1185">Reference proteome</keyword>
<evidence type="ECO:0000256" key="1">
    <source>
        <dbReference type="SAM" id="MobiDB-lite"/>
    </source>
</evidence>
<feature type="compositionally biased region" description="Polar residues" evidence="1">
    <location>
        <begin position="156"/>
        <end position="166"/>
    </location>
</feature>
<reference evidence="2" key="1">
    <citation type="journal article" date="2022" name="Plant J.">
        <title>Strategies of tolerance reflected in two North American maple genomes.</title>
        <authorList>
            <person name="McEvoy S.L."/>
            <person name="Sezen U.U."/>
            <person name="Trouern-Trend A."/>
            <person name="McMahon S.M."/>
            <person name="Schaberg P.G."/>
            <person name="Yang J."/>
            <person name="Wegrzyn J.L."/>
            <person name="Swenson N.G."/>
        </authorList>
    </citation>
    <scope>NUCLEOTIDE SEQUENCE</scope>
    <source>
        <strain evidence="2">NS2018</strain>
    </source>
</reference>
<proteinExistence type="predicted"/>
<feature type="compositionally biased region" description="Basic and acidic residues" evidence="1">
    <location>
        <begin position="374"/>
        <end position="388"/>
    </location>
</feature>
<feature type="compositionally biased region" description="Basic and acidic residues" evidence="1">
    <location>
        <begin position="118"/>
        <end position="128"/>
    </location>
</feature>
<dbReference type="AlphaFoldDB" id="A0AA39SAM4"/>
<feature type="compositionally biased region" description="Basic and acidic residues" evidence="1">
    <location>
        <begin position="217"/>
        <end position="257"/>
    </location>
</feature>
<accession>A0AA39SAM4</accession>
<feature type="region of interest" description="Disordered" evidence="1">
    <location>
        <begin position="118"/>
        <end position="166"/>
    </location>
</feature>
<evidence type="ECO:0008006" key="4">
    <source>
        <dbReference type="Google" id="ProtNLM"/>
    </source>
</evidence>
<protein>
    <recommendedName>
        <fullName evidence="4">DUF1985 domain-containing protein</fullName>
    </recommendedName>
</protein>
<feature type="region of interest" description="Disordered" evidence="1">
    <location>
        <begin position="374"/>
        <end position="398"/>
    </location>
</feature>
<dbReference type="PANTHER" id="PTHR48449">
    <property type="entry name" value="DUF1985 DOMAIN-CONTAINING PROTEIN"/>
    <property type="match status" value="1"/>
</dbReference>
<comment type="caution">
    <text evidence="2">The sequence shown here is derived from an EMBL/GenBank/DDBJ whole genome shotgun (WGS) entry which is preliminary data.</text>
</comment>
<feature type="compositionally biased region" description="Basic and acidic residues" evidence="1">
    <location>
        <begin position="135"/>
        <end position="144"/>
    </location>
</feature>
<feature type="compositionally biased region" description="Polar residues" evidence="1">
    <location>
        <begin position="389"/>
        <end position="398"/>
    </location>
</feature>